<dbReference type="GO" id="GO:0020037">
    <property type="term" value="F:heme binding"/>
    <property type="evidence" value="ECO:0007669"/>
    <property type="project" value="TreeGrafter"/>
</dbReference>
<accession>A0A7S1UFE8</accession>
<reference evidence="7" key="1">
    <citation type="submission" date="2021-01" db="EMBL/GenBank/DDBJ databases">
        <authorList>
            <person name="Corre E."/>
            <person name="Pelletier E."/>
            <person name="Niang G."/>
            <person name="Scheremetjew M."/>
            <person name="Finn R."/>
            <person name="Kale V."/>
            <person name="Holt S."/>
            <person name="Cochrane G."/>
            <person name="Meng A."/>
            <person name="Brown T."/>
            <person name="Cohen L."/>
        </authorList>
    </citation>
    <scope>NUCLEOTIDE SEQUENCE</scope>
    <source>
        <strain evidence="7">CCMP2877</strain>
    </source>
</reference>
<protein>
    <recommendedName>
        <fullName evidence="6">Cytochrome b5 heme-binding domain-containing protein</fullName>
    </recommendedName>
</protein>
<feature type="domain" description="Cytochrome b5 heme-binding" evidence="6">
    <location>
        <begin position="307"/>
        <end position="374"/>
    </location>
</feature>
<organism evidence="7">
    <name type="scientific">Phaeomonas parva</name>
    <dbReference type="NCBI Taxonomy" id="124430"/>
    <lineage>
        <taxon>Eukaryota</taxon>
        <taxon>Sar</taxon>
        <taxon>Stramenopiles</taxon>
        <taxon>Ochrophyta</taxon>
        <taxon>Pinguiophyceae</taxon>
        <taxon>Pinguiochrysidales</taxon>
        <taxon>Pinguiochrysidaceae</taxon>
        <taxon>Phaeomonas</taxon>
    </lineage>
</organism>
<keyword evidence="2" id="KW-0479">Metal-binding</keyword>
<dbReference type="SUPFAM" id="SSF81383">
    <property type="entry name" value="F-box domain"/>
    <property type="match status" value="1"/>
</dbReference>
<feature type="compositionally biased region" description="Basic and acidic residues" evidence="5">
    <location>
        <begin position="166"/>
        <end position="176"/>
    </location>
</feature>
<dbReference type="GO" id="GO:0016020">
    <property type="term" value="C:membrane"/>
    <property type="evidence" value="ECO:0007669"/>
    <property type="project" value="TreeGrafter"/>
</dbReference>
<comment type="similarity">
    <text evidence="4">Belongs to the cytochrome b5 family.</text>
</comment>
<dbReference type="Gene3D" id="3.10.120.10">
    <property type="entry name" value="Cytochrome b5-like heme/steroid binding domain"/>
    <property type="match status" value="1"/>
</dbReference>
<dbReference type="GO" id="GO:0046872">
    <property type="term" value="F:metal ion binding"/>
    <property type="evidence" value="ECO:0007669"/>
    <property type="project" value="UniProtKB-KW"/>
</dbReference>
<keyword evidence="3" id="KW-0408">Iron</keyword>
<dbReference type="InterPro" id="IPR001199">
    <property type="entry name" value="Cyt_B5-like_heme/steroid-bd"/>
</dbReference>
<evidence type="ECO:0000256" key="1">
    <source>
        <dbReference type="ARBA" id="ARBA00022617"/>
    </source>
</evidence>
<dbReference type="Pfam" id="PF00173">
    <property type="entry name" value="Cyt-b5"/>
    <property type="match status" value="1"/>
</dbReference>
<dbReference type="InterPro" id="IPR036047">
    <property type="entry name" value="F-box-like_dom_sf"/>
</dbReference>
<feature type="region of interest" description="Disordered" evidence="5">
    <location>
        <begin position="113"/>
        <end position="176"/>
    </location>
</feature>
<dbReference type="PANTHER" id="PTHR19359:SF14">
    <property type="entry name" value="CYTOCHROME B5 A"/>
    <property type="match status" value="1"/>
</dbReference>
<dbReference type="PANTHER" id="PTHR19359">
    <property type="entry name" value="CYTOCHROME B5"/>
    <property type="match status" value="1"/>
</dbReference>
<evidence type="ECO:0000256" key="2">
    <source>
        <dbReference type="ARBA" id="ARBA00022723"/>
    </source>
</evidence>
<gene>
    <name evidence="7" type="ORF">PPAR1163_LOCUS24692</name>
</gene>
<dbReference type="InterPro" id="IPR036400">
    <property type="entry name" value="Cyt_B5-like_heme/steroid_sf"/>
</dbReference>
<evidence type="ECO:0000313" key="7">
    <source>
        <dbReference type="EMBL" id="CAD9266267.1"/>
    </source>
</evidence>
<dbReference type="InterPro" id="IPR050668">
    <property type="entry name" value="Cytochrome_b5"/>
</dbReference>
<sequence>MDESVAHMVELWRFAKACGRVLYPSRKVAGAYAFVSILLYFGAQRQQQQQPQMQEPLPKPILPALLSAAALRLTSGEAVCLVGFMLLVGITIYRKQLSANRVYFGKALRRRSQRRAGPAAPSATNATAPVSTAKPKPKPPLVLAEGRSPASSFSESDGADGSGSDGKTDLANPRHGEGMSKLLLSERRVDFLQALPPDAAVQVLRFAGMEGCIAASGTSRGVRDVVEAGEVWAALWRDRWSDAAASPFFAHAVARDGLQLAAGGGEGVLQRLHELTFLAKSMRRRRARDAYFIWELSWRDWVLAGADTEATCFISIHDAVVDMTAFLPQHPGSMDTVLDNAAADATAIFDAVGHSRSAKRLLRALPTLRMRRQRVPARLAAAHAAKKNDLQTEGSMLDIAMLEPAPPQTLEYREPYSGEWRFRGDDSTVWYRLASQQQS</sequence>
<name>A0A7S1UFE8_9STRA</name>
<dbReference type="PROSITE" id="PS50255">
    <property type="entry name" value="CYTOCHROME_B5_2"/>
    <property type="match status" value="1"/>
</dbReference>
<evidence type="ECO:0000256" key="5">
    <source>
        <dbReference type="SAM" id="MobiDB-lite"/>
    </source>
</evidence>
<dbReference type="SUPFAM" id="SSF55856">
    <property type="entry name" value="Cytochrome b5-like heme/steroid binding domain"/>
    <property type="match status" value="1"/>
</dbReference>
<evidence type="ECO:0000259" key="6">
    <source>
        <dbReference type="PROSITE" id="PS50255"/>
    </source>
</evidence>
<dbReference type="AlphaFoldDB" id="A0A7S1UFE8"/>
<evidence type="ECO:0000256" key="4">
    <source>
        <dbReference type="ARBA" id="ARBA00038168"/>
    </source>
</evidence>
<dbReference type="EMBL" id="HBGJ01039195">
    <property type="protein sequence ID" value="CAD9266267.1"/>
    <property type="molecule type" value="Transcribed_RNA"/>
</dbReference>
<evidence type="ECO:0000256" key="3">
    <source>
        <dbReference type="ARBA" id="ARBA00023004"/>
    </source>
</evidence>
<keyword evidence="1" id="KW-0349">Heme</keyword>
<feature type="compositionally biased region" description="Low complexity" evidence="5">
    <location>
        <begin position="116"/>
        <end position="134"/>
    </location>
</feature>
<proteinExistence type="inferred from homology"/>